<sequence>MNKSQIIGIAIIIVGIIAYFLVDNSIIQTTSGVLCAIGFGYIFKWIPFKKQNSTE</sequence>
<evidence type="ECO:0000313" key="3">
    <source>
        <dbReference type="Proteomes" id="UP000541857"/>
    </source>
</evidence>
<keyword evidence="1" id="KW-1133">Transmembrane helix</keyword>
<dbReference type="AlphaFoldDB" id="A0A7W2R5G6"/>
<comment type="caution">
    <text evidence="2">The sequence shown here is derived from an EMBL/GenBank/DDBJ whole genome shotgun (WGS) entry which is preliminary data.</text>
</comment>
<keyword evidence="1" id="KW-0472">Membrane</keyword>
<reference evidence="2 3" key="1">
    <citation type="submission" date="2020-07" db="EMBL/GenBank/DDBJ databases">
        <title>Bacterium isolated from marine sediment.</title>
        <authorList>
            <person name="Shang D."/>
        </authorList>
    </citation>
    <scope>NUCLEOTIDE SEQUENCE [LARGE SCALE GENOMIC DNA]</scope>
    <source>
        <strain evidence="2 3">F6074</strain>
    </source>
</reference>
<keyword evidence="1" id="KW-0812">Transmembrane</keyword>
<dbReference type="Proteomes" id="UP000541857">
    <property type="component" value="Unassembled WGS sequence"/>
</dbReference>
<evidence type="ECO:0000256" key="1">
    <source>
        <dbReference type="SAM" id="Phobius"/>
    </source>
</evidence>
<dbReference type="RefSeq" id="WP_182207109.1">
    <property type="nucleotide sequence ID" value="NZ_JACGLT010000041.1"/>
</dbReference>
<dbReference type="EMBL" id="JACGLT010000041">
    <property type="protein sequence ID" value="MBA6154887.1"/>
    <property type="molecule type" value="Genomic_DNA"/>
</dbReference>
<protein>
    <submittedName>
        <fullName evidence="2">Uncharacterized protein</fullName>
    </submittedName>
</protein>
<feature type="transmembrane region" description="Helical" evidence="1">
    <location>
        <begin position="6"/>
        <end position="22"/>
    </location>
</feature>
<keyword evidence="3" id="KW-1185">Reference proteome</keyword>
<feature type="transmembrane region" description="Helical" evidence="1">
    <location>
        <begin position="29"/>
        <end position="46"/>
    </location>
</feature>
<evidence type="ECO:0000313" key="2">
    <source>
        <dbReference type="EMBL" id="MBA6154887.1"/>
    </source>
</evidence>
<proteinExistence type="predicted"/>
<organism evidence="2 3">
    <name type="scientific">Gelidibacter maritimus</name>
    <dbReference type="NCBI Taxonomy" id="2761487"/>
    <lineage>
        <taxon>Bacteria</taxon>
        <taxon>Pseudomonadati</taxon>
        <taxon>Bacteroidota</taxon>
        <taxon>Flavobacteriia</taxon>
        <taxon>Flavobacteriales</taxon>
        <taxon>Flavobacteriaceae</taxon>
        <taxon>Gelidibacter</taxon>
    </lineage>
</organism>
<name>A0A7W2R5G6_9FLAO</name>
<accession>A0A7W2R5G6</accession>
<gene>
    <name evidence="2" type="ORF">H3Z82_19385</name>
</gene>